<comment type="caution">
    <text evidence="2">The sequence shown here is derived from an EMBL/GenBank/DDBJ whole genome shotgun (WGS) entry which is preliminary data.</text>
</comment>
<name>A0A919QHE6_9ACTN</name>
<dbReference type="Proteomes" id="UP000640052">
    <property type="component" value="Unassembled WGS sequence"/>
</dbReference>
<dbReference type="AlphaFoldDB" id="A0A919QHE6"/>
<keyword evidence="3" id="KW-1185">Reference proteome</keyword>
<evidence type="ECO:0000313" key="3">
    <source>
        <dbReference type="Proteomes" id="UP000640052"/>
    </source>
</evidence>
<accession>A0A919QHE6</accession>
<evidence type="ECO:0000313" key="2">
    <source>
        <dbReference type="EMBL" id="GIH28856.1"/>
    </source>
</evidence>
<gene>
    <name evidence="2" type="ORF">Aph01nite_71660</name>
</gene>
<protein>
    <submittedName>
        <fullName evidence="2">Uncharacterized protein</fullName>
    </submittedName>
</protein>
<feature type="signal peptide" evidence="1">
    <location>
        <begin position="1"/>
        <end position="29"/>
    </location>
</feature>
<dbReference type="SUPFAM" id="SSF55961">
    <property type="entry name" value="Bet v1-like"/>
    <property type="match status" value="1"/>
</dbReference>
<evidence type="ECO:0000256" key="1">
    <source>
        <dbReference type="SAM" id="SignalP"/>
    </source>
</evidence>
<sequence length="211" mass="23912">MKMRIPRLLGAPLIAMSLVLSFMSTAARADTDAELAQEWQYAWNTYKFGQVADPLPEGRARKSQSISIIINAQRPRVFKAYSNFENHIGANPFLERVVTHYDKTKNEVRTKNLTAIEVIPLETGPFTLNTHAQQRLNLERFCYSVDSWSTGNIVTHQKITFESLSGARTRVTENLTFETTLDQIDFTLSQGVLAHQGIQQVLKQRIESGQL</sequence>
<dbReference type="EMBL" id="BOOA01000098">
    <property type="protein sequence ID" value="GIH28856.1"/>
    <property type="molecule type" value="Genomic_DNA"/>
</dbReference>
<keyword evidence="1" id="KW-0732">Signal</keyword>
<reference evidence="2" key="1">
    <citation type="submission" date="2021-01" db="EMBL/GenBank/DDBJ databases">
        <title>Whole genome shotgun sequence of Acrocarpospora phusangensis NBRC 108782.</title>
        <authorList>
            <person name="Komaki H."/>
            <person name="Tamura T."/>
        </authorList>
    </citation>
    <scope>NUCLEOTIDE SEQUENCE</scope>
    <source>
        <strain evidence="2">NBRC 108782</strain>
    </source>
</reference>
<proteinExistence type="predicted"/>
<organism evidence="2 3">
    <name type="scientific">Acrocarpospora phusangensis</name>
    <dbReference type="NCBI Taxonomy" id="1070424"/>
    <lineage>
        <taxon>Bacteria</taxon>
        <taxon>Bacillati</taxon>
        <taxon>Actinomycetota</taxon>
        <taxon>Actinomycetes</taxon>
        <taxon>Streptosporangiales</taxon>
        <taxon>Streptosporangiaceae</taxon>
        <taxon>Acrocarpospora</taxon>
    </lineage>
</organism>
<feature type="chain" id="PRO_5037461551" evidence="1">
    <location>
        <begin position="30"/>
        <end position="211"/>
    </location>
</feature>